<proteinExistence type="predicted"/>
<evidence type="ECO:0000313" key="2">
    <source>
        <dbReference type="Proteomes" id="UP000224832"/>
    </source>
</evidence>
<dbReference type="OrthoDB" id="9152at10239"/>
<protein>
    <recommendedName>
        <fullName evidence="3">DNMP kinase</fullName>
    </recommendedName>
</protein>
<name>A0A0U3ECW8_9CAUD</name>
<sequence>MQIVGLTGLPRSGKDTLANLMVARHSWIRMAYAEPLYEEVAEAFGVTVVQLLSNEWKTQPQARLVIDRCTDKEFFDVFEKAMDGDCLYRYNTSRTILQLWGTEYRRLSCRQSYWTEKMEQRIMEAYHNGHSRIVVSDVRVFLDGQGQPVYDEFECLDSLAFELGGSMKLVEVLREGTTSNGHSSDSRFPDHLIYAKLNNNRTPEELFFQAGKMGIVT</sequence>
<reference evidence="1 2" key="1">
    <citation type="submission" date="2015-12" db="EMBL/GenBank/DDBJ databases">
        <title>In silico genomic study of Pseudomonas phage SM1.</title>
        <authorList>
            <person name="Zawawi N.A.M."/>
            <person name="Mat-Arip Y."/>
            <person name="Wan-Jauhari W.K."/>
            <person name="Fauzi A.A."/>
            <person name="Yee F.J."/>
        </authorList>
    </citation>
    <scope>NUCLEOTIDE SEQUENCE [LARGE SCALE GENOMIC DNA]</scope>
</reference>
<dbReference type="SMR" id="A0A0U3ECW8"/>
<dbReference type="InterPro" id="IPR027417">
    <property type="entry name" value="P-loop_NTPase"/>
</dbReference>
<dbReference type="Proteomes" id="UP000224832">
    <property type="component" value="Segment"/>
</dbReference>
<organism evidence="1 2">
    <name type="scientific">Pseudomonas phage SM1</name>
    <dbReference type="NCBI Taxonomy" id="1772332"/>
    <lineage>
        <taxon>Viruses</taxon>
        <taxon>Duplodnaviria</taxon>
        <taxon>Heunggongvirae</taxon>
        <taxon>Uroviricota</taxon>
        <taxon>Caudoviricetes</taxon>
        <taxon>Samunavirus</taxon>
        <taxon>Samunavirus SM1</taxon>
    </lineage>
</organism>
<dbReference type="EMBL" id="KU245542">
    <property type="protein sequence ID" value="ALT58116.1"/>
    <property type="molecule type" value="Genomic_DNA"/>
</dbReference>
<evidence type="ECO:0000313" key="1">
    <source>
        <dbReference type="EMBL" id="ALT58116.1"/>
    </source>
</evidence>
<dbReference type="InterPro" id="IPR023191">
    <property type="entry name" value="DNMP_kinase_N"/>
</dbReference>
<dbReference type="Gene3D" id="3.40.50.300">
    <property type="entry name" value="P-loop containing nucleotide triphosphate hydrolases"/>
    <property type="match status" value="2"/>
</dbReference>
<accession>A0A0U3ECW8</accession>
<gene>
    <name evidence="1" type="ORF">SM1_0124</name>
</gene>
<evidence type="ECO:0008006" key="3">
    <source>
        <dbReference type="Google" id="ProtNLM"/>
    </source>
</evidence>
<dbReference type="SUPFAM" id="SSF52540">
    <property type="entry name" value="P-loop containing nucleoside triphosphate hydrolases"/>
    <property type="match status" value="1"/>
</dbReference>
<dbReference type="Gene3D" id="1.10.238.70">
    <property type="match status" value="1"/>
</dbReference>
<keyword evidence="2" id="KW-1185">Reference proteome</keyword>